<dbReference type="InterPro" id="IPR036966">
    <property type="entry name" value="CBM3_sf"/>
</dbReference>
<dbReference type="InterPro" id="IPR024449">
    <property type="entry name" value="Anti-sigma_RsgI_N"/>
</dbReference>
<dbReference type="OrthoDB" id="9800626at2"/>
<dbReference type="GO" id="GO:0030248">
    <property type="term" value="F:cellulose binding"/>
    <property type="evidence" value="ECO:0007669"/>
    <property type="project" value="InterPro"/>
</dbReference>
<dbReference type="InterPro" id="IPR008965">
    <property type="entry name" value="CBM2/CBM3_carb-bd_dom_sf"/>
</dbReference>
<keyword evidence="4 7" id="KW-1133">Transmembrane helix</keyword>
<protein>
    <submittedName>
        <fullName evidence="10">Anti-sigma factor domain-containing protein</fullName>
    </submittedName>
</protein>
<sequence>MKDMINIGTVMEIYENEVLVMTSDVELIYLKKSPKMFLGQQVCFSESDIVKPGVRKLKYVLASGIAAIFMVALIAVHLIQNISISPQNISYAFIDMDINPSIGFFIDDKNIVQEVSPLNSDAENLTKDLSLEHLHVTEAVKQVIDKSKETGILNENENSVIMISGSLNPENSDYNVKKDNLELKLNQLLTSLADIDNTLADKSYTIKIVQVEPEMKKQAMENGLSSGRQLILEKAQSEGIDLTLEDAKSDSISFLIRKVGLDEQPTDKGPLDLPMESIVSIEPTGVVEPTPAPVSPNIEPTATKTPAASMGIEPVASKTPASSSSVEPTASKSPAASMSREPAPSKTPIAPESMKPSITPKSPVASHDAIKIQYYDSTPNGNDIIQINSVFKLINTGNTTINLKDVTFRYYYTIDSESPQFLDYWAQEGESSLTYRFVKMSKPTEKADYYLEVGFLGGQLNPGKETVVVTWFNKEDWSIYNQKNDYSYNLSSFYTYHDWKYVTGYICGELKWGIEPGN</sequence>
<dbReference type="InterPro" id="IPR001956">
    <property type="entry name" value="CBM3"/>
</dbReference>
<gene>
    <name evidence="10" type="ORF">EFD62_12270</name>
</gene>
<evidence type="ECO:0000256" key="2">
    <source>
        <dbReference type="ARBA" id="ARBA00022475"/>
    </source>
</evidence>
<comment type="caution">
    <text evidence="10">The sequence shown here is derived from an EMBL/GenBank/DDBJ whole genome shotgun (WGS) entry which is preliminary data.</text>
</comment>
<evidence type="ECO:0000313" key="11">
    <source>
        <dbReference type="Proteomes" id="UP000289166"/>
    </source>
</evidence>
<feature type="compositionally biased region" description="Polar residues" evidence="6">
    <location>
        <begin position="319"/>
        <end position="336"/>
    </location>
</feature>
<evidence type="ECO:0000313" key="10">
    <source>
        <dbReference type="EMBL" id="RXE58431.1"/>
    </source>
</evidence>
<dbReference type="SUPFAM" id="SSF49384">
    <property type="entry name" value="Carbohydrate-binding domain"/>
    <property type="match status" value="1"/>
</dbReference>
<proteinExistence type="predicted"/>
<feature type="region of interest" description="Disordered" evidence="6">
    <location>
        <begin position="285"/>
        <end position="364"/>
    </location>
</feature>
<feature type="domain" description="CBM3" evidence="8">
    <location>
        <begin position="367"/>
        <end position="517"/>
    </location>
</feature>
<dbReference type="AlphaFoldDB" id="A0A4Q0I2P7"/>
<evidence type="ECO:0000256" key="4">
    <source>
        <dbReference type="ARBA" id="ARBA00022989"/>
    </source>
</evidence>
<dbReference type="GO" id="GO:0005975">
    <property type="term" value="P:carbohydrate metabolic process"/>
    <property type="evidence" value="ECO:0007669"/>
    <property type="project" value="InterPro"/>
</dbReference>
<evidence type="ECO:0000256" key="1">
    <source>
        <dbReference type="ARBA" id="ARBA00004162"/>
    </source>
</evidence>
<evidence type="ECO:0000259" key="8">
    <source>
        <dbReference type="PROSITE" id="PS51172"/>
    </source>
</evidence>
<evidence type="ECO:0000256" key="7">
    <source>
        <dbReference type="SAM" id="Phobius"/>
    </source>
</evidence>
<dbReference type="Proteomes" id="UP000289166">
    <property type="component" value="Unassembled WGS sequence"/>
</dbReference>
<keyword evidence="11" id="KW-1185">Reference proteome</keyword>
<feature type="transmembrane region" description="Helical" evidence="7">
    <location>
        <begin position="59"/>
        <end position="79"/>
    </location>
</feature>
<dbReference type="PROSITE" id="PS51172">
    <property type="entry name" value="CBM3"/>
    <property type="match status" value="1"/>
</dbReference>
<dbReference type="GO" id="GO:0005886">
    <property type="term" value="C:plasma membrane"/>
    <property type="evidence" value="ECO:0007669"/>
    <property type="project" value="UniProtKB-SubCell"/>
</dbReference>
<keyword evidence="3 7" id="KW-0812">Transmembrane</keyword>
<dbReference type="Pfam" id="PF00942">
    <property type="entry name" value="CBM_3"/>
    <property type="match status" value="1"/>
</dbReference>
<evidence type="ECO:0000259" key="9">
    <source>
        <dbReference type="PROSITE" id="PS51849"/>
    </source>
</evidence>
<evidence type="ECO:0000256" key="5">
    <source>
        <dbReference type="ARBA" id="ARBA00023136"/>
    </source>
</evidence>
<dbReference type="Pfam" id="PF23750">
    <property type="entry name" value="RsgI_M"/>
    <property type="match status" value="1"/>
</dbReference>
<keyword evidence="5 7" id="KW-0472">Membrane</keyword>
<feature type="domain" description="RsgI N-terminal anti-sigma" evidence="9">
    <location>
        <begin position="6"/>
        <end position="53"/>
    </location>
</feature>
<evidence type="ECO:0000256" key="3">
    <source>
        <dbReference type="ARBA" id="ARBA00022692"/>
    </source>
</evidence>
<organism evidence="10 11">
    <name type="scientific">Acetivibrio mesophilus</name>
    <dbReference type="NCBI Taxonomy" id="2487273"/>
    <lineage>
        <taxon>Bacteria</taxon>
        <taxon>Bacillati</taxon>
        <taxon>Bacillota</taxon>
        <taxon>Clostridia</taxon>
        <taxon>Eubacteriales</taxon>
        <taxon>Oscillospiraceae</taxon>
        <taxon>Acetivibrio</taxon>
    </lineage>
</organism>
<comment type="subcellular location">
    <subcellularLocation>
        <location evidence="1">Cell membrane</location>
        <topology evidence="1">Single-pass membrane protein</topology>
    </subcellularLocation>
</comment>
<dbReference type="Gene3D" id="2.60.40.710">
    <property type="entry name" value="Endoglucanase-like"/>
    <property type="match status" value="1"/>
</dbReference>
<accession>A0A4Q0I2P7</accession>
<name>A0A4Q0I2P7_9FIRM</name>
<keyword evidence="2" id="KW-1003">Cell membrane</keyword>
<dbReference type="Pfam" id="PF12791">
    <property type="entry name" value="RsgI_N"/>
    <property type="match status" value="1"/>
</dbReference>
<dbReference type="InterPro" id="IPR055431">
    <property type="entry name" value="RsgI_M"/>
</dbReference>
<dbReference type="PROSITE" id="PS51849">
    <property type="entry name" value="RSGI_N"/>
    <property type="match status" value="1"/>
</dbReference>
<dbReference type="SMART" id="SM01067">
    <property type="entry name" value="CBM_3"/>
    <property type="match status" value="1"/>
</dbReference>
<dbReference type="EMBL" id="RLII01000018">
    <property type="protein sequence ID" value="RXE58431.1"/>
    <property type="molecule type" value="Genomic_DNA"/>
</dbReference>
<evidence type="ECO:0000256" key="6">
    <source>
        <dbReference type="SAM" id="MobiDB-lite"/>
    </source>
</evidence>
<reference evidence="11" key="1">
    <citation type="submission" date="2018-11" db="EMBL/GenBank/DDBJ databases">
        <title>Genome sequencing of a novel mesophilic and cellulolytic organism within the genus Hungateiclostridium.</title>
        <authorList>
            <person name="Rettenmaier R."/>
            <person name="Liebl W."/>
            <person name="Zverlov V."/>
        </authorList>
    </citation>
    <scope>NUCLEOTIDE SEQUENCE [LARGE SCALE GENOMIC DNA]</scope>
    <source>
        <strain evidence="11">N2K1</strain>
    </source>
</reference>